<dbReference type="OMA" id="YYGFLAM"/>
<feature type="chain" id="PRO_5001632532" description="FZ domain-containing protein" evidence="1">
    <location>
        <begin position="37"/>
        <end position="601"/>
    </location>
</feature>
<dbReference type="GO" id="GO:0005262">
    <property type="term" value="F:calcium channel activity"/>
    <property type="evidence" value="ECO:0007669"/>
    <property type="project" value="InterPro"/>
</dbReference>
<dbReference type="AlphaFoldDB" id="A0A066W211"/>
<evidence type="ECO:0008006" key="4">
    <source>
        <dbReference type="Google" id="ProtNLM"/>
    </source>
</evidence>
<reference evidence="2 3" key="1">
    <citation type="submission" date="2014-05" db="EMBL/GenBank/DDBJ databases">
        <title>Draft genome sequence of a rare smut relative, Tilletiaria anomala UBC 951.</title>
        <authorList>
            <consortium name="DOE Joint Genome Institute"/>
            <person name="Toome M."/>
            <person name="Kuo A."/>
            <person name="Henrissat B."/>
            <person name="Lipzen A."/>
            <person name="Tritt A."/>
            <person name="Yoshinaga Y."/>
            <person name="Zane M."/>
            <person name="Barry K."/>
            <person name="Grigoriev I.V."/>
            <person name="Spatafora J.W."/>
            <person name="Aimea M.C."/>
        </authorList>
    </citation>
    <scope>NUCLEOTIDE SEQUENCE [LARGE SCALE GENOMIC DNA]</scope>
    <source>
        <strain evidence="2 3">UBC 951</strain>
    </source>
</reference>
<feature type="signal peptide" evidence="1">
    <location>
        <begin position="1"/>
        <end position="36"/>
    </location>
</feature>
<dbReference type="Proteomes" id="UP000027361">
    <property type="component" value="Unassembled WGS sequence"/>
</dbReference>
<dbReference type="OrthoDB" id="5405745at2759"/>
<evidence type="ECO:0000313" key="3">
    <source>
        <dbReference type="Proteomes" id="UP000027361"/>
    </source>
</evidence>
<dbReference type="Pfam" id="PF12929">
    <property type="entry name" value="Mid1"/>
    <property type="match status" value="1"/>
</dbReference>
<accession>A0A066W211</accession>
<keyword evidence="1" id="KW-0732">Signal</keyword>
<dbReference type="InParanoid" id="A0A066W211"/>
<dbReference type="GO" id="GO:0098703">
    <property type="term" value="P:calcium ion import across plasma membrane"/>
    <property type="evidence" value="ECO:0007669"/>
    <property type="project" value="InterPro"/>
</dbReference>
<dbReference type="PANTHER" id="PTHR39142:SF1">
    <property type="entry name" value="AEL197CP"/>
    <property type="match status" value="1"/>
</dbReference>
<dbReference type="HOGENOM" id="CLU_454307_0_0_1"/>
<keyword evidence="3" id="KW-1185">Reference proteome</keyword>
<evidence type="ECO:0000256" key="1">
    <source>
        <dbReference type="SAM" id="SignalP"/>
    </source>
</evidence>
<dbReference type="PANTHER" id="PTHR39142">
    <property type="entry name" value="MID1P"/>
    <property type="match status" value="1"/>
</dbReference>
<dbReference type="FunCoup" id="A0A066W211">
    <property type="interactions" value="62"/>
</dbReference>
<dbReference type="InterPro" id="IPR024338">
    <property type="entry name" value="MID1/Yam8"/>
</dbReference>
<comment type="caution">
    <text evidence="2">The sequence shown here is derived from an EMBL/GenBank/DDBJ whole genome shotgun (WGS) entry which is preliminary data.</text>
</comment>
<dbReference type="EMBL" id="JMSN01000027">
    <property type="protein sequence ID" value="KDN47997.1"/>
    <property type="molecule type" value="Genomic_DNA"/>
</dbReference>
<dbReference type="GeneID" id="25264235"/>
<sequence>MSNSSRRRRSGPNCCARSRGALAALLLIIAAGSTSGTSAGLVDGTASPYTLTDLRAAESTIDITSANGAFFSLPAPTVGANTSAYVTLSACSGPEIYPPANSRHRSAFDRTYLRLVVSTNSSNAQPQPGSEDASVSLARGGFAAKVLDPGDALDGLWIGVFPPKDPHGLTGNLTFEVTASYNAPPLGYTYAGSYDTGSKDNVYVLGLDDTDYAGAILSAAPQEVLSGAPPKAGIIFSETQRAPSSYFNSSACAIRNAFYAFLDSVPDARRTDIVQLNLTSRGLPANAGAQRTQFKITGLQAGTNYTAWLTSDPTFPPSSPNFFYGPAVKFMTKRNTNCRLVSDVSFCPDVAYATAIGPSMTTAAALSSINETVSPTLANFTKTLHTFNCDNTDFGMYSYIATCDDCQAAYQRWLCAVAIPRCVDTPTDAATQSAASQNGSDLTGASTGVNAQLLPYVATREASSPTRLNTSVGTFHGAWGELLPCMGVCNMVEIMCPPLMHWLCPLWDITAQRDYGTWADANAAGFGQGDNGGAGANGERWGGVQRYIATDSFGNQYCNPLGVDLVLRQNNRAARTSGVHSSLAMVAGMPALAAALCIAIL</sequence>
<dbReference type="STRING" id="1037660.A0A066W211"/>
<proteinExistence type="predicted"/>
<gene>
    <name evidence="2" type="ORF">K437DRAFT_255728</name>
</gene>
<name>A0A066W211_TILAU</name>
<evidence type="ECO:0000313" key="2">
    <source>
        <dbReference type="EMBL" id="KDN47997.1"/>
    </source>
</evidence>
<dbReference type="RefSeq" id="XP_013244016.1">
    <property type="nucleotide sequence ID" value="XM_013388562.1"/>
</dbReference>
<organism evidence="2 3">
    <name type="scientific">Tilletiaria anomala (strain ATCC 24038 / CBS 436.72 / UBC 951)</name>
    <dbReference type="NCBI Taxonomy" id="1037660"/>
    <lineage>
        <taxon>Eukaryota</taxon>
        <taxon>Fungi</taxon>
        <taxon>Dikarya</taxon>
        <taxon>Basidiomycota</taxon>
        <taxon>Ustilaginomycotina</taxon>
        <taxon>Exobasidiomycetes</taxon>
        <taxon>Georgefischeriales</taxon>
        <taxon>Tilletiariaceae</taxon>
        <taxon>Tilletiaria</taxon>
    </lineage>
</organism>
<protein>
    <recommendedName>
        <fullName evidence="4">FZ domain-containing protein</fullName>
    </recommendedName>
</protein>